<reference evidence="1 2" key="1">
    <citation type="submission" date="2019-08" db="EMBL/GenBank/DDBJ databases">
        <title>Deep-cultivation of Planctomycetes and their phenomic and genomic characterization uncovers novel biology.</title>
        <authorList>
            <person name="Wiegand S."/>
            <person name="Jogler M."/>
            <person name="Boedeker C."/>
            <person name="Pinto D."/>
            <person name="Vollmers J."/>
            <person name="Rivas-Marin E."/>
            <person name="Kohn T."/>
            <person name="Peeters S.H."/>
            <person name="Heuer A."/>
            <person name="Rast P."/>
            <person name="Oberbeckmann S."/>
            <person name="Bunk B."/>
            <person name="Jeske O."/>
            <person name="Meyerdierks A."/>
            <person name="Storesund J.E."/>
            <person name="Kallscheuer N."/>
            <person name="Luecker S."/>
            <person name="Lage O.M."/>
            <person name="Pohl T."/>
            <person name="Merkel B.J."/>
            <person name="Hornburger P."/>
            <person name="Mueller R.-W."/>
            <person name="Bruemmer F."/>
            <person name="Labrenz M."/>
            <person name="Spormann A.M."/>
            <person name="Op den Camp H."/>
            <person name="Overmann J."/>
            <person name="Amann R."/>
            <person name="Jetten M.S.M."/>
            <person name="Mascher T."/>
            <person name="Medema M.H."/>
            <person name="Devos D.P."/>
            <person name="Kaster A.-K."/>
            <person name="Ovreas L."/>
            <person name="Rohde M."/>
            <person name="Galperin M.Y."/>
            <person name="Jogler C."/>
        </authorList>
    </citation>
    <scope>NUCLEOTIDE SEQUENCE [LARGE SCALE GENOMIC DNA]</scope>
    <source>
        <strain evidence="1 2">Pr1d</strain>
    </source>
</reference>
<dbReference type="RefSeq" id="WP_148071753.1">
    <property type="nucleotide sequence ID" value="NZ_CP042913.1"/>
</dbReference>
<dbReference type="OrthoDB" id="213056at2"/>
<evidence type="ECO:0000313" key="2">
    <source>
        <dbReference type="Proteomes" id="UP000323917"/>
    </source>
</evidence>
<accession>A0A5B9Q1T7</accession>
<organism evidence="1 2">
    <name type="scientific">Bythopirellula goksoeyrii</name>
    <dbReference type="NCBI Taxonomy" id="1400387"/>
    <lineage>
        <taxon>Bacteria</taxon>
        <taxon>Pseudomonadati</taxon>
        <taxon>Planctomycetota</taxon>
        <taxon>Planctomycetia</taxon>
        <taxon>Pirellulales</taxon>
        <taxon>Lacipirellulaceae</taxon>
        <taxon>Bythopirellula</taxon>
    </lineage>
</organism>
<proteinExistence type="predicted"/>
<evidence type="ECO:0000313" key="1">
    <source>
        <dbReference type="EMBL" id="QEG32938.1"/>
    </source>
</evidence>
<gene>
    <name evidence="1" type="ORF">Pr1d_01990</name>
</gene>
<name>A0A5B9Q1T7_9BACT</name>
<dbReference type="AlphaFoldDB" id="A0A5B9Q1T7"/>
<dbReference type="EMBL" id="CP042913">
    <property type="protein sequence ID" value="QEG32938.1"/>
    <property type="molecule type" value="Genomic_DNA"/>
</dbReference>
<protein>
    <recommendedName>
        <fullName evidence="3">DUF1795 domain-containing protein</fullName>
    </recommendedName>
</protein>
<evidence type="ECO:0008006" key="3">
    <source>
        <dbReference type="Google" id="ProtNLM"/>
    </source>
</evidence>
<sequence>MPATFDNLGIRFEYPENWSVEIQEDLSATSQVVVSSPHTAFWQLSIHPPGTELEPLFDEALAALRSVYQDLDVEPTNEILEGNLIEGYTVNFFSLDLTSTCWIRGIESPEYNFLVISQAEDREFEQVHLVFEAMLASVLRNQQKIEQ</sequence>
<dbReference type="KEGG" id="bgok:Pr1d_01990"/>
<dbReference type="Proteomes" id="UP000323917">
    <property type="component" value="Chromosome"/>
</dbReference>
<keyword evidence="2" id="KW-1185">Reference proteome</keyword>